<dbReference type="PANTHER" id="PTHR10605">
    <property type="entry name" value="HEPARAN SULFATE SULFOTRANSFERASE"/>
    <property type="match status" value="1"/>
</dbReference>
<evidence type="ECO:0000256" key="2">
    <source>
        <dbReference type="ARBA" id="ARBA00023180"/>
    </source>
</evidence>
<dbReference type="SUPFAM" id="SSF52540">
    <property type="entry name" value="P-loop containing nucleoside triphosphate hydrolases"/>
    <property type="match status" value="1"/>
</dbReference>
<dbReference type="Proteomes" id="UP000326837">
    <property type="component" value="Chromosome"/>
</dbReference>
<dbReference type="EMBL" id="AP021861">
    <property type="protein sequence ID" value="BBO32756.1"/>
    <property type="molecule type" value="Genomic_DNA"/>
</dbReference>
<evidence type="ECO:0000259" key="3">
    <source>
        <dbReference type="Pfam" id="PF00685"/>
    </source>
</evidence>
<keyword evidence="1" id="KW-0808">Transferase</keyword>
<gene>
    <name evidence="4" type="ORF">PLANPX_2368</name>
</gene>
<feature type="domain" description="Sulfotransferase" evidence="3">
    <location>
        <begin position="22"/>
        <end position="236"/>
    </location>
</feature>
<accession>A0A5K7XEK4</accession>
<dbReference type="InterPro" id="IPR000863">
    <property type="entry name" value="Sulfotransferase_dom"/>
</dbReference>
<keyword evidence="2" id="KW-0325">Glycoprotein</keyword>
<protein>
    <recommendedName>
        <fullName evidence="3">Sulfotransferase domain-containing protein</fullName>
    </recommendedName>
</protein>
<dbReference type="AlphaFoldDB" id="A0A5K7XEK4"/>
<evidence type="ECO:0000313" key="4">
    <source>
        <dbReference type="EMBL" id="BBO32756.1"/>
    </source>
</evidence>
<dbReference type="GO" id="GO:0008146">
    <property type="term" value="F:sulfotransferase activity"/>
    <property type="evidence" value="ECO:0007669"/>
    <property type="project" value="InterPro"/>
</dbReference>
<dbReference type="PANTHER" id="PTHR10605:SF56">
    <property type="entry name" value="BIFUNCTIONAL HEPARAN SULFATE N-DEACETYLASE_N-SULFOTRANSFERASE"/>
    <property type="match status" value="1"/>
</dbReference>
<dbReference type="Gene3D" id="3.40.50.300">
    <property type="entry name" value="P-loop containing nucleotide triphosphate hydrolases"/>
    <property type="match status" value="1"/>
</dbReference>
<sequence length="298" mass="34962">MSKLSAAWRGATFRYYNAKRLPTVLIIGAQKAGTSALFSYLAQHPRMAPSREKELDFFGSDFMYAKGMDWYFSNWDEKQAHGKLRFEASPQYLAAPVACGRIRESFPKVKLIVTLRDPVERAYSSWRMYRQQLEYDPDFYHRLHRERYAPDQLVNEFPRLDEEFEDFDFAIRREAEFMSRNQHLTCSLLYLGLYAQQLRRYVDAFSSSQLLVLDSEDLKLNRTETLNRVLEFLGMPAWDWSQANLADVFVGKSASQMPPHSRAFLEDFYRESNRQLAEMLPQPPRFVERSLAVRRAAA</sequence>
<organism evidence="4 5">
    <name type="scientific">Lacipirellula parvula</name>
    <dbReference type="NCBI Taxonomy" id="2650471"/>
    <lineage>
        <taxon>Bacteria</taxon>
        <taxon>Pseudomonadati</taxon>
        <taxon>Planctomycetota</taxon>
        <taxon>Planctomycetia</taxon>
        <taxon>Pirellulales</taxon>
        <taxon>Lacipirellulaceae</taxon>
        <taxon>Lacipirellula</taxon>
    </lineage>
</organism>
<reference evidence="5" key="1">
    <citation type="submission" date="2019-10" db="EMBL/GenBank/DDBJ databases">
        <title>Lacipirellula parvula gen. nov., sp. nov., representing a lineage of planctomycetes widespread in freshwater anoxic habitats, and description of the family Lacipirellulaceae.</title>
        <authorList>
            <person name="Dedysh S.N."/>
            <person name="Kulichevskaya I.S."/>
            <person name="Beletsky A.V."/>
            <person name="Rakitin A.L."/>
            <person name="Mardanov A.V."/>
            <person name="Ivanova A.A."/>
            <person name="Saltykova V.X."/>
            <person name="Rijpstra W.I.C."/>
            <person name="Sinninghe Damste J.S."/>
            <person name="Ravin N.V."/>
        </authorList>
    </citation>
    <scope>NUCLEOTIDE SEQUENCE [LARGE SCALE GENOMIC DNA]</scope>
    <source>
        <strain evidence="5">PX69</strain>
    </source>
</reference>
<keyword evidence="5" id="KW-1185">Reference proteome</keyword>
<evidence type="ECO:0000313" key="5">
    <source>
        <dbReference type="Proteomes" id="UP000326837"/>
    </source>
</evidence>
<proteinExistence type="predicted"/>
<dbReference type="KEGG" id="lpav:PLANPX_2368"/>
<name>A0A5K7XEK4_9BACT</name>
<evidence type="ECO:0000256" key="1">
    <source>
        <dbReference type="ARBA" id="ARBA00022679"/>
    </source>
</evidence>
<dbReference type="RefSeq" id="WP_152098669.1">
    <property type="nucleotide sequence ID" value="NZ_AP021861.1"/>
</dbReference>
<dbReference type="Pfam" id="PF00685">
    <property type="entry name" value="Sulfotransfer_1"/>
    <property type="match status" value="1"/>
</dbReference>
<dbReference type="InterPro" id="IPR037359">
    <property type="entry name" value="NST/OST"/>
</dbReference>
<dbReference type="InterPro" id="IPR027417">
    <property type="entry name" value="P-loop_NTPase"/>
</dbReference>